<dbReference type="EMBL" id="CP001280">
    <property type="protein sequence ID" value="ACK51575.1"/>
    <property type="molecule type" value="Genomic_DNA"/>
</dbReference>
<dbReference type="PROSITE" id="PS50928">
    <property type="entry name" value="ABC_TM1"/>
    <property type="match status" value="1"/>
</dbReference>
<evidence type="ECO:0000313" key="13">
    <source>
        <dbReference type="Proteomes" id="UP000002257"/>
    </source>
</evidence>
<evidence type="ECO:0000259" key="11">
    <source>
        <dbReference type="PROSITE" id="PS50928"/>
    </source>
</evidence>
<keyword evidence="7 9" id="KW-1133">Transmembrane helix</keyword>
<dbReference type="Proteomes" id="UP000002257">
    <property type="component" value="Chromosome"/>
</dbReference>
<dbReference type="OrthoDB" id="9785113at2"/>
<keyword evidence="6 9" id="KW-0812">Transmembrane</keyword>
<dbReference type="InterPro" id="IPR051124">
    <property type="entry name" value="Phosphate_Transport_Permease"/>
</dbReference>
<feature type="transmembrane region" description="Helical" evidence="9">
    <location>
        <begin position="87"/>
        <end position="109"/>
    </location>
</feature>
<dbReference type="InterPro" id="IPR011864">
    <property type="entry name" value="Phosphate_PstC"/>
</dbReference>
<organism evidence="12 13">
    <name type="scientific">Methylocella silvestris (strain DSM 15510 / CIP 108128 / LMG 27833 / NCIMB 13906 / BL2)</name>
    <dbReference type="NCBI Taxonomy" id="395965"/>
    <lineage>
        <taxon>Bacteria</taxon>
        <taxon>Pseudomonadati</taxon>
        <taxon>Pseudomonadota</taxon>
        <taxon>Alphaproteobacteria</taxon>
        <taxon>Hyphomicrobiales</taxon>
        <taxon>Beijerinckiaceae</taxon>
        <taxon>Methylocella</taxon>
    </lineage>
</organism>
<accession>B8EQ85</accession>
<dbReference type="GO" id="GO:0006817">
    <property type="term" value="P:phosphate ion transport"/>
    <property type="evidence" value="ECO:0007669"/>
    <property type="project" value="UniProtKB-KW"/>
</dbReference>
<keyword evidence="5 10" id="KW-0592">Phosphate transport</keyword>
<keyword evidence="8 9" id="KW-0472">Membrane</keyword>
<evidence type="ECO:0000256" key="9">
    <source>
        <dbReference type="RuleBase" id="RU363032"/>
    </source>
</evidence>
<dbReference type="HOGENOM" id="CLU_033621_1_3_5"/>
<feature type="transmembrane region" description="Helical" evidence="9">
    <location>
        <begin position="27"/>
        <end position="50"/>
    </location>
</feature>
<dbReference type="CDD" id="cd06261">
    <property type="entry name" value="TM_PBP2"/>
    <property type="match status" value="1"/>
</dbReference>
<name>B8EQ85_METSB</name>
<dbReference type="KEGG" id="msl:Msil_2652"/>
<comment type="similarity">
    <text evidence="2 10">Belongs to the binding-protein-dependent transport system permease family. CysTW subfamily.</text>
</comment>
<dbReference type="NCBIfam" id="TIGR02138">
    <property type="entry name" value="phosphate_pstC"/>
    <property type="match status" value="1"/>
</dbReference>
<dbReference type="InterPro" id="IPR000515">
    <property type="entry name" value="MetI-like"/>
</dbReference>
<dbReference type="AlphaFoldDB" id="B8EQ85"/>
<dbReference type="GO" id="GO:0005886">
    <property type="term" value="C:plasma membrane"/>
    <property type="evidence" value="ECO:0007669"/>
    <property type="project" value="UniProtKB-SubCell"/>
</dbReference>
<dbReference type="eggNOG" id="COG0573">
    <property type="taxonomic scope" value="Bacteria"/>
</dbReference>
<evidence type="ECO:0000256" key="5">
    <source>
        <dbReference type="ARBA" id="ARBA00022592"/>
    </source>
</evidence>
<evidence type="ECO:0000256" key="10">
    <source>
        <dbReference type="RuleBase" id="RU363054"/>
    </source>
</evidence>
<dbReference type="SUPFAM" id="SSF161098">
    <property type="entry name" value="MetI-like"/>
    <property type="match status" value="1"/>
</dbReference>
<evidence type="ECO:0000256" key="1">
    <source>
        <dbReference type="ARBA" id="ARBA00004651"/>
    </source>
</evidence>
<feature type="transmembrane region" description="Helical" evidence="9">
    <location>
        <begin position="219"/>
        <end position="240"/>
    </location>
</feature>
<dbReference type="RefSeq" id="WP_012591644.1">
    <property type="nucleotide sequence ID" value="NC_011666.1"/>
</dbReference>
<dbReference type="PANTHER" id="PTHR30425">
    <property type="entry name" value="PHOSPHATE TRANSPORT SYSTEM PERMEASE PROTEIN PST"/>
    <property type="match status" value="1"/>
</dbReference>
<evidence type="ECO:0000256" key="7">
    <source>
        <dbReference type="ARBA" id="ARBA00022989"/>
    </source>
</evidence>
<evidence type="ECO:0000256" key="2">
    <source>
        <dbReference type="ARBA" id="ARBA00007069"/>
    </source>
</evidence>
<gene>
    <name evidence="12" type="ordered locus">Msil_2652</name>
</gene>
<dbReference type="Pfam" id="PF00528">
    <property type="entry name" value="BPD_transp_1"/>
    <property type="match status" value="1"/>
</dbReference>
<keyword evidence="3 9" id="KW-0813">Transport</keyword>
<feature type="domain" description="ABC transmembrane type-1" evidence="11">
    <location>
        <begin position="84"/>
        <end position="308"/>
    </location>
</feature>
<dbReference type="GO" id="GO:0005315">
    <property type="term" value="F:phosphate transmembrane transporter activity"/>
    <property type="evidence" value="ECO:0007669"/>
    <property type="project" value="InterPro"/>
</dbReference>
<evidence type="ECO:0000256" key="3">
    <source>
        <dbReference type="ARBA" id="ARBA00022448"/>
    </source>
</evidence>
<evidence type="ECO:0000256" key="8">
    <source>
        <dbReference type="ARBA" id="ARBA00023136"/>
    </source>
</evidence>
<evidence type="ECO:0000256" key="6">
    <source>
        <dbReference type="ARBA" id="ARBA00022692"/>
    </source>
</evidence>
<keyword evidence="10" id="KW-0997">Cell inner membrane</keyword>
<comment type="subcellular location">
    <subcellularLocation>
        <location evidence="10">Cell inner membrane</location>
        <topology evidence="10">Multi-pass membrane protein</topology>
    </subcellularLocation>
    <subcellularLocation>
        <location evidence="1 9">Cell membrane</location>
        <topology evidence="1 9">Multi-pass membrane protein</topology>
    </subcellularLocation>
</comment>
<proteinExistence type="inferred from homology"/>
<dbReference type="PANTHER" id="PTHR30425:SF1">
    <property type="entry name" value="PHOSPHATE TRANSPORT SYSTEM PERMEASE PROTEIN PSTC"/>
    <property type="match status" value="1"/>
</dbReference>
<dbReference type="STRING" id="395965.Msil_2652"/>
<protein>
    <recommendedName>
        <fullName evidence="10">Phosphate transport system permease protein</fullName>
    </recommendedName>
</protein>
<evidence type="ECO:0000313" key="12">
    <source>
        <dbReference type="EMBL" id="ACK51575.1"/>
    </source>
</evidence>
<dbReference type="InterPro" id="IPR035906">
    <property type="entry name" value="MetI-like_sf"/>
</dbReference>
<feature type="transmembrane region" description="Helical" evidence="9">
    <location>
        <begin position="260"/>
        <end position="277"/>
    </location>
</feature>
<feature type="transmembrane region" description="Helical" evidence="9">
    <location>
        <begin position="289"/>
        <end position="314"/>
    </location>
</feature>
<evidence type="ECO:0000256" key="4">
    <source>
        <dbReference type="ARBA" id="ARBA00022475"/>
    </source>
</evidence>
<keyword evidence="4" id="KW-1003">Cell membrane</keyword>
<reference evidence="12 13" key="1">
    <citation type="journal article" date="2010" name="J. Bacteriol.">
        <title>Complete genome sequence of the aerobic facultative methanotroph Methylocella silvestris BL2.</title>
        <authorList>
            <person name="Chen Y."/>
            <person name="Crombie A."/>
            <person name="Rahman M.T."/>
            <person name="Dedysh S.N."/>
            <person name="Liesack W."/>
            <person name="Stott M.B."/>
            <person name="Alam M."/>
            <person name="Theisen A.R."/>
            <person name="Murrell J.C."/>
            <person name="Dunfield P.F."/>
        </authorList>
    </citation>
    <scope>NUCLEOTIDE SEQUENCE [LARGE SCALE GENOMIC DNA]</scope>
    <source>
        <strain evidence="13">DSM 15510 / CIP 108128 / LMG 27833 / NCIMB 13906 / BL2</strain>
    </source>
</reference>
<dbReference type="Gene3D" id="1.10.3720.10">
    <property type="entry name" value="MetI-like"/>
    <property type="match status" value="1"/>
</dbReference>
<keyword evidence="13" id="KW-1185">Reference proteome</keyword>
<feature type="transmembrane region" description="Helical" evidence="9">
    <location>
        <begin position="129"/>
        <end position="149"/>
    </location>
</feature>
<comment type="function">
    <text evidence="10">Part of the binding-protein-dependent transport system for phosphate; probably responsible for the translocation of the substrate across the membrane.</text>
</comment>
<sequence>MTVQFVLPDSRSLSRPPSAAAYVVDRVFFVISTLGAVAIIALVAYILYQIGHQALPAIQRNGAGFLVGTSWDVQTSTFGILPQIWGTLYSSLLALLIGGFVGVTIAIFLTQDFLPPRLAVTFRTLIEMLAAIPSVVFGLWGIFVVIPFVRPGANWLNDHFGFIPFFSTSLSGPGLLPAVIVLSIMILPTVAAISQDAIGLVPYKIKEAAYGMGTTRWEAILKVIVPTASGGISSALVLGFGRALGETMALAMLIGNANQISLSLFSPANTLAALLASNFPEAAQVERQALMYAALMLLAITLIVNVIGTLILLWTQRKMVKA</sequence>